<dbReference type="PANTHER" id="PTHR37422">
    <property type="entry name" value="TEICHURONIC ACID BIOSYNTHESIS PROTEIN TUAE"/>
    <property type="match status" value="1"/>
</dbReference>
<feature type="transmembrane region" description="Helical" evidence="5">
    <location>
        <begin position="56"/>
        <end position="78"/>
    </location>
</feature>
<feature type="transmembrane region" description="Helical" evidence="5">
    <location>
        <begin position="187"/>
        <end position="206"/>
    </location>
</feature>
<evidence type="ECO:0000313" key="7">
    <source>
        <dbReference type="EMBL" id="KKR42750.1"/>
    </source>
</evidence>
<keyword evidence="2 5" id="KW-0812">Transmembrane</keyword>
<gene>
    <name evidence="7" type="ORF">UT77_C0001G0201</name>
</gene>
<dbReference type="AlphaFoldDB" id="A0A0G0T6K2"/>
<feature type="transmembrane region" description="Helical" evidence="5">
    <location>
        <begin position="315"/>
        <end position="338"/>
    </location>
</feature>
<dbReference type="GO" id="GO:0016020">
    <property type="term" value="C:membrane"/>
    <property type="evidence" value="ECO:0007669"/>
    <property type="project" value="UniProtKB-SubCell"/>
</dbReference>
<evidence type="ECO:0000256" key="3">
    <source>
        <dbReference type="ARBA" id="ARBA00022989"/>
    </source>
</evidence>
<evidence type="ECO:0000313" key="8">
    <source>
        <dbReference type="Proteomes" id="UP000034881"/>
    </source>
</evidence>
<comment type="caution">
    <text evidence="7">The sequence shown here is derived from an EMBL/GenBank/DDBJ whole genome shotgun (WGS) entry which is preliminary data.</text>
</comment>
<sequence length="383" mass="43074">MNLASLILTLAIISGQLIRVPLFSQGALTMLDIIVILTGSLGLLKLKFKLKRPPLFVISAFIFILFATISLLLTPLFLTPMQKLNAFSYTLRFSSYIFLGWVIYSGAFPKVAEKIHLILVSSGAGLAALGLLQLLFLPNLNFMAQFGWDPHYFRTVSTFFDPNFAGAFFVLTIILILYFQPFKNPKIFYLIFAVTFLALLTTFSRSSYLMFLTSGLSLSFLKKSKILALKIILLFLILILGFQIYTQMVSKPRNIDRGQSASFRINTWQQGLQIFEKNPVLGVGFNAYRYALIQYNLGDEQFLQSRGSSSNDSSLLYVASTTGIIGLLSYLYFLLILVKGNETYRIIMFALVLGLLVHSVFANSLFYPAIFIFLILLCASPRK</sequence>
<dbReference type="InterPro" id="IPR007016">
    <property type="entry name" value="O-antigen_ligase-rel_domated"/>
</dbReference>
<dbReference type="Proteomes" id="UP000034881">
    <property type="component" value="Unassembled WGS sequence"/>
</dbReference>
<name>A0A0G0T6K2_9BACT</name>
<dbReference type="EMBL" id="LBYB01000001">
    <property type="protein sequence ID" value="KKR42750.1"/>
    <property type="molecule type" value="Genomic_DNA"/>
</dbReference>
<evidence type="ECO:0000256" key="1">
    <source>
        <dbReference type="ARBA" id="ARBA00004141"/>
    </source>
</evidence>
<feature type="transmembrane region" description="Helical" evidence="5">
    <location>
        <begin position="344"/>
        <end position="377"/>
    </location>
</feature>
<proteinExistence type="predicted"/>
<feature type="domain" description="O-antigen ligase-related" evidence="6">
    <location>
        <begin position="191"/>
        <end position="331"/>
    </location>
</feature>
<dbReference type="PANTHER" id="PTHR37422:SF13">
    <property type="entry name" value="LIPOPOLYSACCHARIDE BIOSYNTHESIS PROTEIN PA4999-RELATED"/>
    <property type="match status" value="1"/>
</dbReference>
<evidence type="ECO:0000259" key="6">
    <source>
        <dbReference type="Pfam" id="PF04932"/>
    </source>
</evidence>
<comment type="subcellular location">
    <subcellularLocation>
        <location evidence="1">Membrane</location>
        <topology evidence="1">Multi-pass membrane protein</topology>
    </subcellularLocation>
</comment>
<feature type="transmembrane region" description="Helical" evidence="5">
    <location>
        <begin position="156"/>
        <end position="180"/>
    </location>
</feature>
<accession>A0A0G0T6K2</accession>
<dbReference type="InterPro" id="IPR051533">
    <property type="entry name" value="WaaL-like"/>
</dbReference>
<feature type="transmembrane region" description="Helical" evidence="5">
    <location>
        <begin position="27"/>
        <end position="44"/>
    </location>
</feature>
<protein>
    <recommendedName>
        <fullName evidence="6">O-antigen ligase-related domain-containing protein</fullName>
    </recommendedName>
</protein>
<feature type="transmembrane region" description="Helical" evidence="5">
    <location>
        <begin position="116"/>
        <end position="136"/>
    </location>
</feature>
<feature type="transmembrane region" description="Helical" evidence="5">
    <location>
        <begin position="84"/>
        <end position="104"/>
    </location>
</feature>
<keyword evidence="3 5" id="KW-1133">Transmembrane helix</keyword>
<evidence type="ECO:0000256" key="2">
    <source>
        <dbReference type="ARBA" id="ARBA00022692"/>
    </source>
</evidence>
<evidence type="ECO:0000256" key="5">
    <source>
        <dbReference type="SAM" id="Phobius"/>
    </source>
</evidence>
<reference evidence="7 8" key="1">
    <citation type="journal article" date="2015" name="Nature">
        <title>rRNA introns, odd ribosomes, and small enigmatic genomes across a large radiation of phyla.</title>
        <authorList>
            <person name="Brown C.T."/>
            <person name="Hug L.A."/>
            <person name="Thomas B.C."/>
            <person name="Sharon I."/>
            <person name="Castelle C.J."/>
            <person name="Singh A."/>
            <person name="Wilkins M.J."/>
            <person name="Williams K.H."/>
            <person name="Banfield J.F."/>
        </authorList>
    </citation>
    <scope>NUCLEOTIDE SEQUENCE [LARGE SCALE GENOMIC DNA]</scope>
</reference>
<organism evidence="7 8">
    <name type="scientific">Candidatus Daviesbacteria bacterium GW2011_GWC2_40_12</name>
    <dbReference type="NCBI Taxonomy" id="1618431"/>
    <lineage>
        <taxon>Bacteria</taxon>
        <taxon>Candidatus Daviesiibacteriota</taxon>
    </lineage>
</organism>
<evidence type="ECO:0000256" key="4">
    <source>
        <dbReference type="ARBA" id="ARBA00023136"/>
    </source>
</evidence>
<dbReference type="Pfam" id="PF04932">
    <property type="entry name" value="Wzy_C"/>
    <property type="match status" value="1"/>
</dbReference>
<feature type="transmembrane region" description="Helical" evidence="5">
    <location>
        <begin position="226"/>
        <end position="245"/>
    </location>
</feature>
<keyword evidence="4 5" id="KW-0472">Membrane</keyword>